<proteinExistence type="predicted"/>
<comment type="caution">
    <text evidence="2">The sequence shown here is derived from an EMBL/GenBank/DDBJ whole genome shotgun (WGS) entry which is preliminary data.</text>
</comment>
<organism evidence="2 3">
    <name type="scientific">Candidatus Acidiferrum panamense</name>
    <dbReference type="NCBI Taxonomy" id="2741543"/>
    <lineage>
        <taxon>Bacteria</taxon>
        <taxon>Pseudomonadati</taxon>
        <taxon>Acidobacteriota</taxon>
        <taxon>Terriglobia</taxon>
        <taxon>Candidatus Acidiferrales</taxon>
        <taxon>Candidatus Acidiferrum</taxon>
    </lineage>
</organism>
<evidence type="ECO:0000313" key="2">
    <source>
        <dbReference type="EMBL" id="MBA0088097.1"/>
    </source>
</evidence>
<accession>A0A7V8SZU7</accession>
<dbReference type="EMBL" id="JACDQQ010002337">
    <property type="protein sequence ID" value="MBA0088097.1"/>
    <property type="molecule type" value="Genomic_DNA"/>
</dbReference>
<protein>
    <submittedName>
        <fullName evidence="2">Transposase zinc-binding domain-containing protein</fullName>
    </submittedName>
</protein>
<gene>
    <name evidence="2" type="ORF">HRJ53_24190</name>
</gene>
<dbReference type="AlphaFoldDB" id="A0A7V8SZU7"/>
<evidence type="ECO:0000259" key="1">
    <source>
        <dbReference type="Pfam" id="PF14319"/>
    </source>
</evidence>
<feature type="domain" description="Transposase zinc-binding" evidence="1">
    <location>
        <begin position="7"/>
        <end position="53"/>
    </location>
</feature>
<keyword evidence="3" id="KW-1185">Reference proteome</keyword>
<sequence length="54" mass="6059">MVALADVFRRFADDYLSRHGASVLPSHRRAIADILVCRTPALGGHVWRCNHCAR</sequence>
<feature type="non-terminal residue" evidence="2">
    <location>
        <position position="54"/>
    </location>
</feature>
<dbReference type="Pfam" id="PF14319">
    <property type="entry name" value="Zn_Tnp_IS91"/>
    <property type="match status" value="1"/>
</dbReference>
<dbReference type="Proteomes" id="UP000567293">
    <property type="component" value="Unassembled WGS sequence"/>
</dbReference>
<dbReference type="InterPro" id="IPR026889">
    <property type="entry name" value="Zn_Tnp"/>
</dbReference>
<evidence type="ECO:0000313" key="3">
    <source>
        <dbReference type="Proteomes" id="UP000567293"/>
    </source>
</evidence>
<reference evidence="2" key="1">
    <citation type="submission" date="2020-06" db="EMBL/GenBank/DDBJ databases">
        <title>Legume-microbial interactions unlock mineral nutrients during tropical forest succession.</title>
        <authorList>
            <person name="Epihov D.Z."/>
        </authorList>
    </citation>
    <scope>NUCLEOTIDE SEQUENCE [LARGE SCALE GENOMIC DNA]</scope>
    <source>
        <strain evidence="2">Pan2503</strain>
    </source>
</reference>
<name>A0A7V8SZU7_9BACT</name>